<dbReference type="Pfam" id="PF21956">
    <property type="entry name" value="DUF6922"/>
    <property type="match status" value="1"/>
</dbReference>
<protein>
    <recommendedName>
        <fullName evidence="1">DUF6922 domain-containing protein</fullName>
    </recommendedName>
</protein>
<proteinExistence type="predicted"/>
<reference evidence="2 3" key="1">
    <citation type="submission" date="2014-02" db="EMBL/GenBank/DDBJ databases">
        <title>The small core and large imbalanced accessory genome model reveals a collaborative survival strategy of Sorangium cellulosum strains in nature.</title>
        <authorList>
            <person name="Han K."/>
            <person name="Peng R."/>
            <person name="Blom J."/>
            <person name="Li Y.-Z."/>
        </authorList>
    </citation>
    <scope>NUCLEOTIDE SEQUENCE [LARGE SCALE GENOMIC DNA]</scope>
    <source>
        <strain evidence="2 3">So0157-18</strain>
    </source>
</reference>
<evidence type="ECO:0000313" key="2">
    <source>
        <dbReference type="EMBL" id="KYF62441.1"/>
    </source>
</evidence>
<comment type="caution">
    <text evidence="2">The sequence shown here is derived from an EMBL/GenBank/DDBJ whole genome shotgun (WGS) entry which is preliminary data.</text>
</comment>
<gene>
    <name evidence="2" type="ORF">BE04_31730</name>
</gene>
<evidence type="ECO:0000259" key="1">
    <source>
        <dbReference type="Pfam" id="PF21956"/>
    </source>
</evidence>
<accession>A0A150Q352</accession>
<feature type="domain" description="DUF6922" evidence="1">
    <location>
        <begin position="15"/>
        <end position="59"/>
    </location>
</feature>
<evidence type="ECO:0000313" key="3">
    <source>
        <dbReference type="Proteomes" id="UP000075604"/>
    </source>
</evidence>
<dbReference type="InterPro" id="IPR053830">
    <property type="entry name" value="DUF6922"/>
</dbReference>
<dbReference type="Proteomes" id="UP000075604">
    <property type="component" value="Unassembled WGS sequence"/>
</dbReference>
<name>A0A150Q352_SORCE</name>
<organism evidence="2 3">
    <name type="scientific">Sorangium cellulosum</name>
    <name type="common">Polyangium cellulosum</name>
    <dbReference type="NCBI Taxonomy" id="56"/>
    <lineage>
        <taxon>Bacteria</taxon>
        <taxon>Pseudomonadati</taxon>
        <taxon>Myxococcota</taxon>
        <taxon>Polyangia</taxon>
        <taxon>Polyangiales</taxon>
        <taxon>Polyangiaceae</taxon>
        <taxon>Sorangium</taxon>
    </lineage>
</organism>
<dbReference type="AlphaFoldDB" id="A0A150Q352"/>
<sequence>MAEPTSERFPEEVTRLFWDTDPDGVDLERHRDYVMERVMSRGGWAAMRWLRQAYSVEALADFLRRKGHRLAPRELAYWAVIAGIELPVPRGGARPAWTGR</sequence>
<dbReference type="EMBL" id="JELX01000710">
    <property type="protein sequence ID" value="KYF62441.1"/>
    <property type="molecule type" value="Genomic_DNA"/>
</dbReference>